<keyword evidence="1" id="KW-0472">Membrane</keyword>
<dbReference type="Pfam" id="PF06961">
    <property type="entry name" value="DUF1294"/>
    <property type="match status" value="1"/>
</dbReference>
<name>A0A9D1NRN6_9FIRM</name>
<evidence type="ECO:0000256" key="1">
    <source>
        <dbReference type="SAM" id="Phobius"/>
    </source>
</evidence>
<evidence type="ECO:0000313" key="3">
    <source>
        <dbReference type="Proteomes" id="UP000823960"/>
    </source>
</evidence>
<proteinExistence type="predicted"/>
<dbReference type="GO" id="GO:0003676">
    <property type="term" value="F:nucleic acid binding"/>
    <property type="evidence" value="ECO:0007669"/>
    <property type="project" value="InterPro"/>
</dbReference>
<feature type="transmembrane region" description="Helical" evidence="1">
    <location>
        <begin position="12"/>
        <end position="29"/>
    </location>
</feature>
<dbReference type="EMBL" id="DVOL01000055">
    <property type="protein sequence ID" value="HIV10869.1"/>
    <property type="molecule type" value="Genomic_DNA"/>
</dbReference>
<dbReference type="InterPro" id="IPR010718">
    <property type="entry name" value="DUF1294"/>
</dbReference>
<reference evidence="2" key="1">
    <citation type="submission" date="2020-10" db="EMBL/GenBank/DDBJ databases">
        <authorList>
            <person name="Gilroy R."/>
        </authorList>
    </citation>
    <scope>NUCLEOTIDE SEQUENCE</scope>
    <source>
        <strain evidence="2">1370</strain>
    </source>
</reference>
<evidence type="ECO:0000313" key="2">
    <source>
        <dbReference type="EMBL" id="HIV10869.1"/>
    </source>
</evidence>
<feature type="transmembrane region" description="Helical" evidence="1">
    <location>
        <begin position="76"/>
        <end position="98"/>
    </location>
</feature>
<keyword evidence="1" id="KW-1133">Transmembrane helix</keyword>
<dbReference type="AlphaFoldDB" id="A0A9D1NRN6"/>
<feature type="transmembrane region" description="Helical" evidence="1">
    <location>
        <begin position="49"/>
        <end position="69"/>
    </location>
</feature>
<dbReference type="PIRSF" id="PIRSF002599">
    <property type="entry name" value="Cold_shock_A"/>
    <property type="match status" value="1"/>
</dbReference>
<comment type="caution">
    <text evidence="2">The sequence shown here is derived from an EMBL/GenBank/DDBJ whole genome shotgun (WGS) entry which is preliminary data.</text>
</comment>
<dbReference type="Proteomes" id="UP000823960">
    <property type="component" value="Unassembled WGS sequence"/>
</dbReference>
<dbReference type="InterPro" id="IPR012156">
    <property type="entry name" value="Cold_shock_CspA"/>
</dbReference>
<protein>
    <submittedName>
        <fullName evidence="2">DUF1294 domain-containing protein</fullName>
    </submittedName>
</protein>
<organism evidence="2 3">
    <name type="scientific">Candidatus Faeciplasma avium</name>
    <dbReference type="NCBI Taxonomy" id="2840798"/>
    <lineage>
        <taxon>Bacteria</taxon>
        <taxon>Bacillati</taxon>
        <taxon>Bacillota</taxon>
        <taxon>Clostridia</taxon>
        <taxon>Eubacteriales</taxon>
        <taxon>Oscillospiraceae</taxon>
        <taxon>Oscillospiraceae incertae sedis</taxon>
        <taxon>Candidatus Faeciplasma</taxon>
    </lineage>
</organism>
<accession>A0A9D1NRN6</accession>
<keyword evidence="1" id="KW-0812">Transmembrane</keyword>
<sequence length="101" mass="10977">MARLFETINGSPALFAAGYVAVMSIAALLCYGADKLKAVKGGWRISEKTLLTLSIAGGALGGLIGMRLFRHKTRHAYFWAVNYVFLAMHIALIVWLYLSAG</sequence>
<reference evidence="2" key="2">
    <citation type="journal article" date="2021" name="PeerJ">
        <title>Extensive microbial diversity within the chicken gut microbiome revealed by metagenomics and culture.</title>
        <authorList>
            <person name="Gilroy R."/>
            <person name="Ravi A."/>
            <person name="Getino M."/>
            <person name="Pursley I."/>
            <person name="Horton D.L."/>
            <person name="Alikhan N.F."/>
            <person name="Baker D."/>
            <person name="Gharbi K."/>
            <person name="Hall N."/>
            <person name="Watson M."/>
            <person name="Adriaenssens E.M."/>
            <person name="Foster-Nyarko E."/>
            <person name="Jarju S."/>
            <person name="Secka A."/>
            <person name="Antonio M."/>
            <person name="Oren A."/>
            <person name="Chaudhuri R.R."/>
            <person name="La Ragione R."/>
            <person name="Hildebrand F."/>
            <person name="Pallen M.J."/>
        </authorList>
    </citation>
    <scope>NUCLEOTIDE SEQUENCE</scope>
    <source>
        <strain evidence="2">1370</strain>
    </source>
</reference>
<gene>
    <name evidence="2" type="ORF">IAD28_04150</name>
</gene>